<protein>
    <submittedName>
        <fullName evidence="1">Uncharacterized protein</fullName>
    </submittedName>
</protein>
<reference evidence="1 2" key="2">
    <citation type="journal article" date="2011" name="J. Bacteriol.">
        <title>Complete genome sequence of the anaerobic, halophilic alkalithermophile Natranaerobius thermophilus JW/NM-WN-LF.</title>
        <authorList>
            <person name="Zhao B."/>
            <person name="Mesbah N.M."/>
            <person name="Dalin E."/>
            <person name="Goodwin L."/>
            <person name="Nolan M."/>
            <person name="Pitluck S."/>
            <person name="Chertkov O."/>
            <person name="Brettin T.S."/>
            <person name="Han J."/>
            <person name="Larimer F.W."/>
            <person name="Land M.L."/>
            <person name="Hauser L."/>
            <person name="Kyrpides N."/>
            <person name="Wiegel J."/>
        </authorList>
    </citation>
    <scope>NUCLEOTIDE SEQUENCE [LARGE SCALE GENOMIC DNA]</scope>
    <source>
        <strain evidence="2">ATCC BAA-1301 / DSM 18059 / JW/NM-WN-LF</strain>
    </source>
</reference>
<dbReference type="EMBL" id="CP001034">
    <property type="protein sequence ID" value="ACB84484.1"/>
    <property type="molecule type" value="Genomic_DNA"/>
</dbReference>
<organism evidence="1 2">
    <name type="scientific">Natranaerobius thermophilus (strain ATCC BAA-1301 / DSM 18059 / JW/NM-WN-LF)</name>
    <dbReference type="NCBI Taxonomy" id="457570"/>
    <lineage>
        <taxon>Bacteria</taxon>
        <taxon>Bacillati</taxon>
        <taxon>Bacillota</taxon>
        <taxon>Clostridia</taxon>
        <taxon>Natranaerobiales</taxon>
        <taxon>Natranaerobiaceae</taxon>
        <taxon>Natranaerobius</taxon>
    </lineage>
</organism>
<name>B2A8B8_NATTJ</name>
<dbReference type="AlphaFoldDB" id="B2A8B8"/>
<dbReference type="KEGG" id="nth:Nther_0899"/>
<gene>
    <name evidence="1" type="ordered locus">Nther_0899</name>
</gene>
<dbReference type="Proteomes" id="UP000001683">
    <property type="component" value="Chromosome"/>
</dbReference>
<evidence type="ECO:0000313" key="2">
    <source>
        <dbReference type="Proteomes" id="UP000001683"/>
    </source>
</evidence>
<dbReference type="eggNOG" id="COG1917">
    <property type="taxonomic scope" value="Bacteria"/>
</dbReference>
<proteinExistence type="predicted"/>
<keyword evidence="2" id="KW-1185">Reference proteome</keyword>
<dbReference type="InterPro" id="IPR011051">
    <property type="entry name" value="RmlC_Cupin_sf"/>
</dbReference>
<dbReference type="Gene3D" id="2.60.120.10">
    <property type="entry name" value="Jelly Rolls"/>
    <property type="match status" value="1"/>
</dbReference>
<dbReference type="OrthoDB" id="2112176at2"/>
<accession>B2A8B8</accession>
<dbReference type="Pfam" id="PF16867">
    <property type="entry name" value="DMSP_lyase"/>
    <property type="match status" value="1"/>
</dbReference>
<dbReference type="RefSeq" id="WP_012447362.1">
    <property type="nucleotide sequence ID" value="NC_010718.1"/>
</dbReference>
<reference evidence="1 2" key="1">
    <citation type="submission" date="2008-04" db="EMBL/GenBank/DDBJ databases">
        <title>Complete sequence of chromosome of Natranaerobius thermophilus JW/NM-WN-LF.</title>
        <authorList>
            <consortium name="US DOE Joint Genome Institute"/>
            <person name="Copeland A."/>
            <person name="Lucas S."/>
            <person name="Lapidus A."/>
            <person name="Glavina del Rio T."/>
            <person name="Dalin E."/>
            <person name="Tice H."/>
            <person name="Bruce D."/>
            <person name="Goodwin L."/>
            <person name="Pitluck S."/>
            <person name="Chertkov O."/>
            <person name="Brettin T."/>
            <person name="Detter J.C."/>
            <person name="Han C."/>
            <person name="Kuske C.R."/>
            <person name="Schmutz J."/>
            <person name="Larimer F."/>
            <person name="Land M."/>
            <person name="Hauser L."/>
            <person name="Kyrpides N."/>
            <person name="Lykidis A."/>
            <person name="Mesbah N.M."/>
            <person name="Wiegel J."/>
        </authorList>
    </citation>
    <scope>NUCLEOTIDE SEQUENCE [LARGE SCALE GENOMIC DNA]</scope>
    <source>
        <strain evidence="2">ATCC BAA-1301 / DSM 18059 / JW/NM-WN-LF</strain>
    </source>
</reference>
<evidence type="ECO:0000313" key="1">
    <source>
        <dbReference type="EMBL" id="ACB84484.1"/>
    </source>
</evidence>
<dbReference type="STRING" id="457570.Nther_0899"/>
<dbReference type="GO" id="GO:0047869">
    <property type="term" value="F:dimethylpropiothetin dethiomethylase activity"/>
    <property type="evidence" value="ECO:0007669"/>
    <property type="project" value="InterPro"/>
</dbReference>
<dbReference type="InterPro" id="IPR031723">
    <property type="entry name" value="DMSP_lyase"/>
</dbReference>
<dbReference type="InParanoid" id="B2A8B8"/>
<dbReference type="SUPFAM" id="SSF51182">
    <property type="entry name" value="RmlC-like cupins"/>
    <property type="match status" value="1"/>
</dbReference>
<dbReference type="InterPro" id="IPR014710">
    <property type="entry name" value="RmlC-like_jellyroll"/>
</dbReference>
<dbReference type="HOGENOM" id="CLU_102487_0_0_9"/>
<sequence length="224" mass="25931">MGNRSFKNGDISTWKQIILRYNNLYKQMLTKINGLESYDQTGQQENHNTQVIRRIKKAIQNLHELDQTPQKKPVCKYLEDLIASSEGSNEDINDLLYLLNNVQHDLRWEFGYHEMPHDLANKYAYTELLGPRGPVLARDIVLGLVLLGPDCCYPKHFHRNIAESYICLKGSCIINDKPLDSGEYFFNLPGEVHYLTTEVNTPCLLAYAWISDKEKLRGKGMEFY</sequence>